<accession>A0A6B9LBM2</accession>
<protein>
    <submittedName>
        <fullName evidence="1">Uncharacterized protein</fullName>
    </submittedName>
</protein>
<name>A0A6B9LBM2_9CAUD</name>
<evidence type="ECO:0000313" key="1">
    <source>
        <dbReference type="EMBL" id="QHB39487.1"/>
    </source>
</evidence>
<dbReference type="Proteomes" id="UP000465133">
    <property type="component" value="Segment"/>
</dbReference>
<sequence length="30" mass="3255">MGVGLTLSGFVSVATKNKTNINLNTKNYRL</sequence>
<reference evidence="1 2" key="1">
    <citation type="journal article" date="2020" name="Viruses">
        <title>Diversity and Host Interactions Among Virulent and Temperate Baltic Sea Flavobacterium Phages.</title>
        <authorList>
            <person name="Nilsson E."/>
            <person name="Bayfield O.W."/>
            <person name="Lundin D."/>
            <person name="Antson A.A."/>
            <person name="Holmfeldt K."/>
        </authorList>
    </citation>
    <scope>NUCLEOTIDE SEQUENCE [LARGE SCALE GENOMIC DNA]</scope>
</reference>
<dbReference type="EMBL" id="MN812218">
    <property type="protein sequence ID" value="QHB39487.1"/>
    <property type="molecule type" value="Genomic_DNA"/>
</dbReference>
<proteinExistence type="predicted"/>
<evidence type="ECO:0000313" key="2">
    <source>
        <dbReference type="Proteomes" id="UP000465133"/>
    </source>
</evidence>
<gene>
    <name evidence="1" type="ORF">lillamy97_gp023</name>
</gene>
<organism evidence="1 2">
    <name type="scientific">Flavobacterium phage vB_FspS_lillamy9-7</name>
    <dbReference type="NCBI Taxonomy" id="2686257"/>
    <lineage>
        <taxon>Viruses</taxon>
        <taxon>Duplodnaviria</taxon>
        <taxon>Heunggongvirae</taxon>
        <taxon>Uroviricota</taxon>
        <taxon>Caudoviricetes</taxon>
        <taxon>Lillamyvirus</taxon>
        <taxon>Lillamyvirus lillamy</taxon>
    </lineage>
</organism>